<dbReference type="RefSeq" id="WP_028355855.1">
    <property type="nucleotide sequence ID" value="NZ_NEVT01000006.1"/>
</dbReference>
<accession>A0A261VR39</accession>
<evidence type="ECO:0000313" key="2">
    <source>
        <dbReference type="EMBL" id="OZI76040.1"/>
    </source>
</evidence>
<name>A0A261VR39_9BORD</name>
<proteinExistence type="predicted"/>
<keyword evidence="3" id="KW-1185">Reference proteome</keyword>
<reference evidence="3" key="1">
    <citation type="submission" date="2017-05" db="EMBL/GenBank/DDBJ databases">
        <title>Complete and WGS of Bordetella genogroups.</title>
        <authorList>
            <person name="Spilker T."/>
            <person name="Lipuma J."/>
        </authorList>
    </citation>
    <scope>NUCLEOTIDE SEQUENCE [LARGE SCALE GENOMIC DNA]</scope>
    <source>
        <strain evidence="3">AU8256</strain>
    </source>
</reference>
<sequence length="139" mass="14523">MMNRAMTAWSDYKPTKTIWFWSCVGTAVLTMIVGFTAGGWVTSKTATEQAQASTEAAVAQLAAGICVHRFLAAPDAQAKLAALQSADSWKRDTMIEEGGWVTFGDAKTPVDGAADLCASQLMQSNTGAPATMPKTGGAS</sequence>
<keyword evidence="1" id="KW-1133">Transmembrane helix</keyword>
<comment type="caution">
    <text evidence="2">The sequence shown here is derived from an EMBL/GenBank/DDBJ whole genome shotgun (WGS) entry which is preliminary data.</text>
</comment>
<dbReference type="AlphaFoldDB" id="A0A261VR39"/>
<keyword evidence="1" id="KW-0472">Membrane</keyword>
<organism evidence="2 3">
    <name type="scientific">Bordetella genomosp. 2</name>
    <dbReference type="NCBI Taxonomy" id="1983456"/>
    <lineage>
        <taxon>Bacteria</taxon>
        <taxon>Pseudomonadati</taxon>
        <taxon>Pseudomonadota</taxon>
        <taxon>Betaproteobacteria</taxon>
        <taxon>Burkholderiales</taxon>
        <taxon>Alcaligenaceae</taxon>
        <taxon>Bordetella</taxon>
    </lineage>
</organism>
<protein>
    <submittedName>
        <fullName evidence="2">Uncharacterized protein</fullName>
    </submittedName>
</protein>
<dbReference type="Proteomes" id="UP000215633">
    <property type="component" value="Unassembled WGS sequence"/>
</dbReference>
<keyword evidence="1" id="KW-0812">Transmembrane</keyword>
<evidence type="ECO:0000313" key="3">
    <source>
        <dbReference type="Proteomes" id="UP000215633"/>
    </source>
</evidence>
<feature type="transmembrane region" description="Helical" evidence="1">
    <location>
        <begin position="18"/>
        <end position="41"/>
    </location>
</feature>
<evidence type="ECO:0000256" key="1">
    <source>
        <dbReference type="SAM" id="Phobius"/>
    </source>
</evidence>
<gene>
    <name evidence="2" type="ORF">CAL24_12710</name>
</gene>
<dbReference type="EMBL" id="NEVT01000006">
    <property type="protein sequence ID" value="OZI76040.1"/>
    <property type="molecule type" value="Genomic_DNA"/>
</dbReference>